<feature type="compositionally biased region" description="Basic and acidic residues" evidence="8">
    <location>
        <begin position="173"/>
        <end position="182"/>
    </location>
</feature>
<name>W4K6J7_HETIT</name>
<feature type="region of interest" description="Disordered" evidence="8">
    <location>
        <begin position="325"/>
        <end position="352"/>
    </location>
</feature>
<dbReference type="AlphaFoldDB" id="W4K6J7"/>
<evidence type="ECO:0000256" key="6">
    <source>
        <dbReference type="ARBA" id="ARBA00023242"/>
    </source>
</evidence>
<feature type="compositionally biased region" description="Acidic residues" evidence="8">
    <location>
        <begin position="332"/>
        <end position="345"/>
    </location>
</feature>
<dbReference type="RefSeq" id="XP_009546075.1">
    <property type="nucleotide sequence ID" value="XM_009547780.1"/>
</dbReference>
<evidence type="ECO:0000256" key="1">
    <source>
        <dbReference type="ARBA" id="ARBA00002475"/>
    </source>
</evidence>
<protein>
    <recommendedName>
        <fullName evidence="4">Nucleolar protein 12</fullName>
    </recommendedName>
</protein>
<dbReference type="PANTHER" id="PTHR23236:SF25">
    <property type="entry name" value="RNA-BINDING PROTEIN 34"/>
    <property type="match status" value="1"/>
</dbReference>
<dbReference type="InParanoid" id="W4K6J7"/>
<evidence type="ECO:0000256" key="7">
    <source>
        <dbReference type="PROSITE-ProRule" id="PRU00176"/>
    </source>
</evidence>
<keyword evidence="5 7" id="KW-0694">RNA-binding</keyword>
<feature type="region of interest" description="Disordered" evidence="8">
    <location>
        <begin position="152"/>
        <end position="206"/>
    </location>
</feature>
<evidence type="ECO:0000256" key="4">
    <source>
        <dbReference type="ARBA" id="ARBA00015520"/>
    </source>
</evidence>
<dbReference type="STRING" id="747525.W4K6J7"/>
<proteinExistence type="inferred from homology"/>
<accession>W4K6J7</accession>
<feature type="domain" description="RRM" evidence="9">
    <location>
        <begin position="297"/>
        <end position="412"/>
    </location>
</feature>
<dbReference type="HOGENOM" id="CLU_018832_0_0_1"/>
<dbReference type="GO" id="GO:0000463">
    <property type="term" value="P:maturation of LSU-rRNA from tricistronic rRNA transcript (SSU-rRNA, 5.8S rRNA, LSU-rRNA)"/>
    <property type="evidence" value="ECO:0007669"/>
    <property type="project" value="TreeGrafter"/>
</dbReference>
<evidence type="ECO:0000313" key="10">
    <source>
        <dbReference type="EMBL" id="ETW81428.1"/>
    </source>
</evidence>
<dbReference type="SMART" id="SM00360">
    <property type="entry name" value="RRM"/>
    <property type="match status" value="1"/>
</dbReference>
<dbReference type="Proteomes" id="UP000030671">
    <property type="component" value="Unassembled WGS sequence"/>
</dbReference>
<feature type="region of interest" description="Disordered" evidence="8">
    <location>
        <begin position="1"/>
        <end position="101"/>
    </location>
</feature>
<comment type="similarity">
    <text evidence="3">Belongs to the RRM RBM34 family.</text>
</comment>
<comment type="subcellular location">
    <subcellularLocation>
        <location evidence="2">Nucleus</location>
        <location evidence="2">Nucleolus</location>
    </subcellularLocation>
</comment>
<evidence type="ECO:0000256" key="5">
    <source>
        <dbReference type="ARBA" id="ARBA00022884"/>
    </source>
</evidence>
<dbReference type="EMBL" id="KI925458">
    <property type="protein sequence ID" value="ETW81428.1"/>
    <property type="molecule type" value="Genomic_DNA"/>
</dbReference>
<feature type="compositionally biased region" description="Polar residues" evidence="8">
    <location>
        <begin position="431"/>
        <end position="443"/>
    </location>
</feature>
<evidence type="ECO:0000256" key="2">
    <source>
        <dbReference type="ARBA" id="ARBA00004604"/>
    </source>
</evidence>
<dbReference type="InterPro" id="IPR000504">
    <property type="entry name" value="RRM_dom"/>
</dbReference>
<sequence>MPQKIRRHITYPLERPWSTAEDETDDGNLEDNHLAGQTKTGEAVGEEEGAVGEGSSVAGDSDVEDDSSQLVHESVSKKSVTKVRAKRVKYVPSDETPEQRNSRTIFVGNVAIEVAKSKSALKQLRRFILSHVPSAKIESIRLRSVAFKNPVSKLTDDGDASSSAKALPSDSAGRTHDRDRASSWRASNLSSEEKEREKEKKRLTSQEKKRVAFIKHEIHDVADSVNAYVVFAHTPATEVPSKAPASEALDPYEAARLAVEKCNGLVFMERTLRVDRVGRSIDATGNKGTTSLGDPKKTVFVGNLDFASKEEDLRVFFEGVVSAERGPRGLSGEEEEESEEEDEVNEGDKVDSEKPNTWVITVRIVKDKDTQLGKGFAYVQFADRECVDEILALEEGKLKFARRKLRVQRCKTLPGGKAPTTKVASISKTSKPTRAYGASTSAPISIPKGDPTLGQRVAHLSKESRKRVKATDVDRVARRLAKKKARNALAKAGVKEHTKDRERVRKGTKDRLGDATSKTQKKGRVRSELSVTKRNRKK</sequence>
<dbReference type="InterPro" id="IPR012677">
    <property type="entry name" value="Nucleotide-bd_a/b_plait_sf"/>
</dbReference>
<evidence type="ECO:0000256" key="8">
    <source>
        <dbReference type="SAM" id="MobiDB-lite"/>
    </source>
</evidence>
<dbReference type="eggNOG" id="KOG0118">
    <property type="taxonomic scope" value="Eukaryota"/>
</dbReference>
<evidence type="ECO:0000256" key="3">
    <source>
        <dbReference type="ARBA" id="ARBA00007077"/>
    </source>
</evidence>
<feature type="region of interest" description="Disordered" evidence="8">
    <location>
        <begin position="431"/>
        <end position="452"/>
    </location>
</feature>
<reference evidence="10 11" key="1">
    <citation type="journal article" date="2012" name="New Phytol.">
        <title>Insight into trade-off between wood decay and parasitism from the genome of a fungal forest pathogen.</title>
        <authorList>
            <person name="Olson A."/>
            <person name="Aerts A."/>
            <person name="Asiegbu F."/>
            <person name="Belbahri L."/>
            <person name="Bouzid O."/>
            <person name="Broberg A."/>
            <person name="Canback B."/>
            <person name="Coutinho P.M."/>
            <person name="Cullen D."/>
            <person name="Dalman K."/>
            <person name="Deflorio G."/>
            <person name="van Diepen L.T."/>
            <person name="Dunand C."/>
            <person name="Duplessis S."/>
            <person name="Durling M."/>
            <person name="Gonthier P."/>
            <person name="Grimwood J."/>
            <person name="Fossdal C.G."/>
            <person name="Hansson D."/>
            <person name="Henrissat B."/>
            <person name="Hietala A."/>
            <person name="Himmelstrand K."/>
            <person name="Hoffmeister D."/>
            <person name="Hogberg N."/>
            <person name="James T.Y."/>
            <person name="Karlsson M."/>
            <person name="Kohler A."/>
            <person name="Kues U."/>
            <person name="Lee Y.H."/>
            <person name="Lin Y.C."/>
            <person name="Lind M."/>
            <person name="Lindquist E."/>
            <person name="Lombard V."/>
            <person name="Lucas S."/>
            <person name="Lunden K."/>
            <person name="Morin E."/>
            <person name="Murat C."/>
            <person name="Park J."/>
            <person name="Raffaello T."/>
            <person name="Rouze P."/>
            <person name="Salamov A."/>
            <person name="Schmutz J."/>
            <person name="Solheim H."/>
            <person name="Stahlberg J."/>
            <person name="Velez H."/>
            <person name="de Vries R.P."/>
            <person name="Wiebenga A."/>
            <person name="Woodward S."/>
            <person name="Yakovlev I."/>
            <person name="Garbelotto M."/>
            <person name="Martin F."/>
            <person name="Grigoriev I.V."/>
            <person name="Stenlid J."/>
        </authorList>
    </citation>
    <scope>NUCLEOTIDE SEQUENCE [LARGE SCALE GENOMIC DNA]</scope>
    <source>
        <strain evidence="10 11">TC 32-1</strain>
    </source>
</reference>
<dbReference type="InterPro" id="IPR035979">
    <property type="entry name" value="RBD_domain_sf"/>
</dbReference>
<feature type="compositionally biased region" description="Basic residues" evidence="8">
    <location>
        <begin position="79"/>
        <end position="89"/>
    </location>
</feature>
<evidence type="ECO:0000313" key="11">
    <source>
        <dbReference type="Proteomes" id="UP000030671"/>
    </source>
</evidence>
<feature type="region of interest" description="Disordered" evidence="8">
    <location>
        <begin position="481"/>
        <end position="538"/>
    </location>
</feature>
<dbReference type="GeneID" id="20674156"/>
<comment type="function">
    <text evidence="1">Involved in pre-25S rRNA processing.</text>
</comment>
<dbReference type="FunCoup" id="W4K6J7">
    <property type="interactions" value="304"/>
</dbReference>
<dbReference type="KEGG" id="hir:HETIRDRAFT_426853"/>
<dbReference type="SUPFAM" id="SSF54928">
    <property type="entry name" value="RNA-binding domain, RBD"/>
    <property type="match status" value="1"/>
</dbReference>
<dbReference type="GO" id="GO:0019843">
    <property type="term" value="F:rRNA binding"/>
    <property type="evidence" value="ECO:0007669"/>
    <property type="project" value="TreeGrafter"/>
</dbReference>
<dbReference type="PROSITE" id="PS50102">
    <property type="entry name" value="RRM"/>
    <property type="match status" value="1"/>
</dbReference>
<dbReference type="PANTHER" id="PTHR23236">
    <property type="entry name" value="EUKARYOTIC TRANSLATION INITIATION FACTOR 4B/4H"/>
    <property type="match status" value="1"/>
</dbReference>
<feature type="compositionally biased region" description="Acidic residues" evidence="8">
    <location>
        <begin position="20"/>
        <end position="29"/>
    </location>
</feature>
<gene>
    <name evidence="10" type="ORF">HETIRDRAFT_426853</name>
</gene>
<feature type="compositionally biased region" description="Basic and acidic residues" evidence="8">
    <location>
        <begin position="493"/>
        <end position="513"/>
    </location>
</feature>
<dbReference type="OrthoDB" id="442677at2759"/>
<evidence type="ECO:0000259" key="9">
    <source>
        <dbReference type="PROSITE" id="PS50102"/>
    </source>
</evidence>
<keyword evidence="11" id="KW-1185">Reference proteome</keyword>
<organism evidence="10 11">
    <name type="scientific">Heterobasidion irregulare (strain TC 32-1)</name>
    <dbReference type="NCBI Taxonomy" id="747525"/>
    <lineage>
        <taxon>Eukaryota</taxon>
        <taxon>Fungi</taxon>
        <taxon>Dikarya</taxon>
        <taxon>Basidiomycota</taxon>
        <taxon>Agaricomycotina</taxon>
        <taxon>Agaricomycetes</taxon>
        <taxon>Russulales</taxon>
        <taxon>Bondarzewiaceae</taxon>
        <taxon>Heterobasidion</taxon>
        <taxon>Heterobasidion annosum species complex</taxon>
    </lineage>
</organism>
<keyword evidence="6" id="KW-0539">Nucleus</keyword>
<dbReference type="Gene3D" id="3.30.70.330">
    <property type="match status" value="1"/>
</dbReference>
<dbReference type="GO" id="GO:0005730">
    <property type="term" value="C:nucleolus"/>
    <property type="evidence" value="ECO:0007669"/>
    <property type="project" value="UniProtKB-SubCell"/>
</dbReference>
<feature type="compositionally biased region" description="Basic and acidic residues" evidence="8">
    <location>
        <begin position="191"/>
        <end position="206"/>
    </location>
</feature>